<evidence type="ECO:0000256" key="6">
    <source>
        <dbReference type="PROSITE-ProRule" id="PRU01362"/>
    </source>
</evidence>
<dbReference type="STRING" id="405436.SAMN05444365_103146"/>
<keyword evidence="5 6" id="KW-0238">DNA-binding</keyword>
<evidence type="ECO:0000256" key="5">
    <source>
        <dbReference type="ARBA" id="ARBA00023125"/>
    </source>
</evidence>
<keyword evidence="4" id="KW-0548">Nucleotidyltransferase</keyword>
<name>A0A1H3LY81_9ACTN</name>
<evidence type="ECO:0000313" key="9">
    <source>
        <dbReference type="Proteomes" id="UP000242415"/>
    </source>
</evidence>
<dbReference type="GO" id="GO:0016779">
    <property type="term" value="F:nucleotidyltransferase activity"/>
    <property type="evidence" value="ECO:0007669"/>
    <property type="project" value="UniProtKB-KW"/>
</dbReference>
<dbReference type="AlphaFoldDB" id="A0A1H3LY81"/>
<organism evidence="8 9">
    <name type="scientific">Micromonospora pattaloongensis</name>
    <dbReference type="NCBI Taxonomy" id="405436"/>
    <lineage>
        <taxon>Bacteria</taxon>
        <taxon>Bacillati</taxon>
        <taxon>Actinomycetota</taxon>
        <taxon>Actinomycetes</taxon>
        <taxon>Micromonosporales</taxon>
        <taxon>Micromonosporaceae</taxon>
        <taxon>Micromonospora</taxon>
    </lineage>
</organism>
<protein>
    <recommendedName>
        <fullName evidence="7">DarT domain-containing protein</fullName>
    </recommendedName>
</protein>
<keyword evidence="3" id="KW-0808">Transferase</keyword>
<evidence type="ECO:0000313" key="8">
    <source>
        <dbReference type="EMBL" id="SDY69286.1"/>
    </source>
</evidence>
<dbReference type="EMBL" id="FNPH01000003">
    <property type="protein sequence ID" value="SDY69286.1"/>
    <property type="molecule type" value="Genomic_DNA"/>
</dbReference>
<dbReference type="Pfam" id="PF14487">
    <property type="entry name" value="DarT"/>
    <property type="match status" value="1"/>
</dbReference>
<dbReference type="InterPro" id="IPR029494">
    <property type="entry name" value="DarT"/>
</dbReference>
<evidence type="ECO:0000256" key="1">
    <source>
        <dbReference type="ARBA" id="ARBA00022649"/>
    </source>
</evidence>
<keyword evidence="9" id="KW-1185">Reference proteome</keyword>
<feature type="domain" description="DarT" evidence="7">
    <location>
        <begin position="1"/>
        <end position="117"/>
    </location>
</feature>
<reference evidence="9" key="1">
    <citation type="submission" date="2016-10" db="EMBL/GenBank/DDBJ databases">
        <authorList>
            <person name="Varghese N."/>
            <person name="Submissions S."/>
        </authorList>
    </citation>
    <scope>NUCLEOTIDE SEQUENCE [LARGE SCALE GENOMIC DNA]</scope>
    <source>
        <strain evidence="9">DSM 45245</strain>
    </source>
</reference>
<keyword evidence="2" id="KW-0328">Glycosyltransferase</keyword>
<evidence type="ECO:0000259" key="7">
    <source>
        <dbReference type="PROSITE" id="PS52018"/>
    </source>
</evidence>
<dbReference type="GO" id="GO:0016757">
    <property type="term" value="F:glycosyltransferase activity"/>
    <property type="evidence" value="ECO:0007669"/>
    <property type="project" value="UniProtKB-KW"/>
</dbReference>
<sequence length="126" mass="14765">MVYLVSSVDRVEAAGLPWVASDANCASALTRFSSSVEELAKLIDWPLMQEKIWKSTDEDPDRKRRRMAEFLVHREFPLEIVAGYVVRTRERRHELQQVLTAAGTNDVYVDVRPDWYYGYRRREVET</sequence>
<dbReference type="Proteomes" id="UP000242415">
    <property type="component" value="Unassembled WGS sequence"/>
</dbReference>
<proteinExistence type="inferred from homology"/>
<dbReference type="GO" id="GO:0003677">
    <property type="term" value="F:DNA binding"/>
    <property type="evidence" value="ECO:0007669"/>
    <property type="project" value="UniProtKB-UniRule"/>
</dbReference>
<evidence type="ECO:0000256" key="4">
    <source>
        <dbReference type="ARBA" id="ARBA00022695"/>
    </source>
</evidence>
<evidence type="ECO:0000256" key="3">
    <source>
        <dbReference type="ARBA" id="ARBA00022679"/>
    </source>
</evidence>
<keyword evidence="1 6" id="KW-1277">Toxin-antitoxin system</keyword>
<gene>
    <name evidence="8" type="ORF">SAMN05444365_103146</name>
</gene>
<comment type="similarity">
    <text evidence="6">Belongs to the DarT ADP-ribosyltransferase family.</text>
</comment>
<dbReference type="PROSITE" id="PS52018">
    <property type="entry name" value="DART"/>
    <property type="match status" value="1"/>
</dbReference>
<comment type="caution">
    <text evidence="6">Lacks conserved residue(s) required for the propagation of feature annotation.</text>
</comment>
<accession>A0A1H3LY81</accession>
<evidence type="ECO:0000256" key="2">
    <source>
        <dbReference type="ARBA" id="ARBA00022676"/>
    </source>
</evidence>